<feature type="compositionally biased region" description="Basic and acidic residues" evidence="2">
    <location>
        <begin position="19"/>
        <end position="34"/>
    </location>
</feature>
<comment type="caution">
    <text evidence="3">The sequence shown here is derived from an EMBL/GenBank/DDBJ whole genome shotgun (WGS) entry which is preliminary data.</text>
</comment>
<dbReference type="EMBL" id="PUEJ01000005">
    <property type="protein sequence ID" value="PRH86779.1"/>
    <property type="molecule type" value="Genomic_DNA"/>
</dbReference>
<dbReference type="SUPFAM" id="SSF55144">
    <property type="entry name" value="LigT-like"/>
    <property type="match status" value="1"/>
</dbReference>
<evidence type="ECO:0000256" key="1">
    <source>
        <dbReference type="ARBA" id="ARBA00022801"/>
    </source>
</evidence>
<reference evidence="3 4" key="1">
    <citation type="submission" date="2018-02" db="EMBL/GenBank/DDBJ databases">
        <title>Whole genome sequencing of endophytic bacterium.</title>
        <authorList>
            <person name="Eedara R."/>
            <person name="Podile A.R."/>
        </authorList>
    </citation>
    <scope>NUCLEOTIDE SEQUENCE [LARGE SCALE GENOMIC DNA]</scope>
    <source>
        <strain evidence="3 4">RP1T</strain>
    </source>
</reference>
<dbReference type="InterPro" id="IPR009097">
    <property type="entry name" value="Cyclic_Pdiesterase"/>
</dbReference>
<dbReference type="GO" id="GO:0008664">
    <property type="term" value="F:RNA 2',3'-cyclic 3'-phosphodiesterase activity"/>
    <property type="evidence" value="ECO:0007669"/>
    <property type="project" value="InterPro"/>
</dbReference>
<dbReference type="Proteomes" id="UP000237682">
    <property type="component" value="Unassembled WGS sequence"/>
</dbReference>
<dbReference type="OrthoDB" id="7770344at2"/>
<dbReference type="GO" id="GO:0004113">
    <property type="term" value="F:2',3'-cyclic-nucleotide 3'-phosphodiesterase activity"/>
    <property type="evidence" value="ECO:0007669"/>
    <property type="project" value="InterPro"/>
</dbReference>
<dbReference type="PANTHER" id="PTHR35561">
    <property type="entry name" value="RNA 2',3'-CYCLIC PHOSPHODIESTERASE"/>
    <property type="match status" value="1"/>
</dbReference>
<proteinExistence type="predicted"/>
<accession>A0A2S9QBQ6</accession>
<evidence type="ECO:0000256" key="2">
    <source>
        <dbReference type="SAM" id="MobiDB-lite"/>
    </source>
</evidence>
<evidence type="ECO:0000313" key="4">
    <source>
        <dbReference type="Proteomes" id="UP000237682"/>
    </source>
</evidence>
<feature type="region of interest" description="Disordered" evidence="2">
    <location>
        <begin position="13"/>
        <end position="39"/>
    </location>
</feature>
<keyword evidence="4" id="KW-1185">Reference proteome</keyword>
<dbReference type="PANTHER" id="PTHR35561:SF1">
    <property type="entry name" value="RNA 2',3'-CYCLIC PHOSPHODIESTERASE"/>
    <property type="match status" value="1"/>
</dbReference>
<evidence type="ECO:0000313" key="3">
    <source>
        <dbReference type="EMBL" id="PRH86779.1"/>
    </source>
</evidence>
<name>A0A2S9QBQ6_9HYPH</name>
<gene>
    <name evidence="3" type="ORF">C5L14_15875</name>
</gene>
<dbReference type="AlphaFoldDB" id="A0A2S9QBQ6"/>
<keyword evidence="1" id="KW-0378">Hydrolase</keyword>
<sequence length="292" mass="33130">MPGTISIQPCRNSRRCRRAERGARQVGRSPDRPSWKRRACQKGNADLEIGTPRSIMMTAISRFTTKHDAVDHCSLFVLSTKSADGEREVIMQLAFDFYGELPRGPVRGERLFFAVFPGAEDAFRIEQFRRSFFEANHFRGSMLRQDRFHVSLHHIGDFKRLKSSRSYAAELAGELVHLPAFEITLNALKSFGAFPKPGRALRYPLVLLGEGPGLVELHETLGAAMTKVGIRAFPDFTPHLTLSYGERSVLEQRIDPIPIHIASFCLVHSRVGKTEYRIIKRWPLLEPKPLLH</sequence>
<protein>
    <recommendedName>
        <fullName evidence="5">2'-5' RNA ligase</fullName>
    </recommendedName>
</protein>
<dbReference type="Gene3D" id="3.90.1140.10">
    <property type="entry name" value="Cyclic phosphodiesterase"/>
    <property type="match status" value="1"/>
</dbReference>
<evidence type="ECO:0008006" key="5">
    <source>
        <dbReference type="Google" id="ProtNLM"/>
    </source>
</evidence>
<organism evidence="3 4">
    <name type="scientific">Labrys okinawensis</name>
    <dbReference type="NCBI Taxonomy" id="346911"/>
    <lineage>
        <taxon>Bacteria</taxon>
        <taxon>Pseudomonadati</taxon>
        <taxon>Pseudomonadota</taxon>
        <taxon>Alphaproteobacteria</taxon>
        <taxon>Hyphomicrobiales</taxon>
        <taxon>Xanthobacteraceae</taxon>
        <taxon>Labrys</taxon>
    </lineage>
</organism>
<dbReference type="InterPro" id="IPR004175">
    <property type="entry name" value="RNA_CPDase"/>
</dbReference>
<dbReference type="Pfam" id="PF13563">
    <property type="entry name" value="2_5_RNA_ligase2"/>
    <property type="match status" value="1"/>
</dbReference>